<name>A0AB39ZNX6_DROSZ</name>
<dbReference type="Proteomes" id="UP001652628">
    <property type="component" value="Chromosome 2R"/>
</dbReference>
<dbReference type="PANTHER" id="PTHR31978:SF1">
    <property type="entry name" value="INTRAFLAGELLAR TRANSPORT PROTEIN 20 HOMOLOG"/>
    <property type="match status" value="1"/>
</dbReference>
<dbReference type="GO" id="GO:0060271">
    <property type="term" value="P:cilium assembly"/>
    <property type="evidence" value="ECO:0007669"/>
    <property type="project" value="TreeGrafter"/>
</dbReference>
<dbReference type="GO" id="GO:0036064">
    <property type="term" value="C:ciliary basal body"/>
    <property type="evidence" value="ECO:0007669"/>
    <property type="project" value="TreeGrafter"/>
</dbReference>
<sequence>MEELQKVGLFIDDIYRLRVENPSLVGDKIKFKQECLQYSKNFNIFKKLAFDFWKIYKTFVKDVDKEKLLCIGTQNQLKTISNVRQRKQQVDQYETFEKTVELERLKTELQYLRRIETVQNEIINNFFLNH</sequence>
<dbReference type="GO" id="GO:0097546">
    <property type="term" value="C:ciliary base"/>
    <property type="evidence" value="ECO:0007669"/>
    <property type="project" value="TreeGrafter"/>
</dbReference>
<dbReference type="GO" id="GO:0097730">
    <property type="term" value="C:non-motile cilium"/>
    <property type="evidence" value="ECO:0007669"/>
    <property type="project" value="TreeGrafter"/>
</dbReference>
<protein>
    <submittedName>
        <fullName evidence="5">Intraflagellar transport protein 20 homolog</fullName>
    </submittedName>
</protein>
<proteinExistence type="predicted"/>
<keyword evidence="3" id="KW-0966">Cell projection</keyword>
<evidence type="ECO:0000256" key="1">
    <source>
        <dbReference type="ARBA" id="ARBA00004138"/>
    </source>
</evidence>
<dbReference type="InterPro" id="IPR028172">
    <property type="entry name" value="FT20"/>
</dbReference>
<dbReference type="AlphaFoldDB" id="A0AB39ZNX6"/>
<dbReference type="Pfam" id="PF14931">
    <property type="entry name" value="IFT20"/>
    <property type="match status" value="1"/>
</dbReference>
<organism evidence="4 5">
    <name type="scientific">Drosophila suzukii</name>
    <name type="common">Spotted-wing drosophila fruit fly</name>
    <dbReference type="NCBI Taxonomy" id="28584"/>
    <lineage>
        <taxon>Eukaryota</taxon>
        <taxon>Metazoa</taxon>
        <taxon>Ecdysozoa</taxon>
        <taxon>Arthropoda</taxon>
        <taxon>Hexapoda</taxon>
        <taxon>Insecta</taxon>
        <taxon>Pterygota</taxon>
        <taxon>Neoptera</taxon>
        <taxon>Endopterygota</taxon>
        <taxon>Diptera</taxon>
        <taxon>Brachycera</taxon>
        <taxon>Muscomorpha</taxon>
        <taxon>Ephydroidea</taxon>
        <taxon>Drosophilidae</taxon>
        <taxon>Drosophila</taxon>
        <taxon>Sophophora</taxon>
    </lineage>
</organism>
<dbReference type="GO" id="GO:0061512">
    <property type="term" value="P:protein localization to cilium"/>
    <property type="evidence" value="ECO:0007669"/>
    <property type="project" value="TreeGrafter"/>
</dbReference>
<dbReference type="CTD" id="90410"/>
<evidence type="ECO:0000256" key="2">
    <source>
        <dbReference type="ARBA" id="ARBA00023054"/>
    </source>
</evidence>
<gene>
    <name evidence="5" type="primary">IFT20</name>
</gene>
<evidence type="ECO:0000256" key="3">
    <source>
        <dbReference type="ARBA" id="ARBA00023273"/>
    </source>
</evidence>
<comment type="subcellular location">
    <subcellularLocation>
        <location evidence="1">Cell projection</location>
        <location evidence="1">Cilium</location>
    </subcellularLocation>
</comment>
<reference evidence="5" key="1">
    <citation type="submission" date="2025-08" db="UniProtKB">
        <authorList>
            <consortium name="RefSeq"/>
        </authorList>
    </citation>
    <scope>IDENTIFICATION</scope>
</reference>
<dbReference type="GeneID" id="108017702"/>
<dbReference type="GO" id="GO:0030990">
    <property type="term" value="C:intraciliary transport particle"/>
    <property type="evidence" value="ECO:0007669"/>
    <property type="project" value="TreeGrafter"/>
</dbReference>
<accession>A0AB39ZNX6</accession>
<evidence type="ECO:0000313" key="4">
    <source>
        <dbReference type="Proteomes" id="UP001652628"/>
    </source>
</evidence>
<dbReference type="PANTHER" id="PTHR31978">
    <property type="entry name" value="INTRAFLAGELLAR TRANSPORT PROTEIN 20 HOMOLOG"/>
    <property type="match status" value="1"/>
</dbReference>
<dbReference type="GO" id="GO:0005813">
    <property type="term" value="C:centrosome"/>
    <property type="evidence" value="ECO:0007669"/>
    <property type="project" value="TreeGrafter"/>
</dbReference>
<evidence type="ECO:0000313" key="5">
    <source>
        <dbReference type="RefSeq" id="XP_016940300.1"/>
    </source>
</evidence>
<keyword evidence="4" id="KW-1185">Reference proteome</keyword>
<dbReference type="RefSeq" id="XP_016940300.1">
    <property type="nucleotide sequence ID" value="XM_017084811.4"/>
</dbReference>
<keyword evidence="2" id="KW-0175">Coiled coil</keyword>
<dbReference type="GO" id="GO:0005737">
    <property type="term" value="C:cytoplasm"/>
    <property type="evidence" value="ECO:0007669"/>
    <property type="project" value="TreeGrafter"/>
</dbReference>